<dbReference type="AlphaFoldDB" id="A0A075R4J8"/>
<dbReference type="EMBL" id="CP007806">
    <property type="protein sequence ID" value="AIG26406.1"/>
    <property type="molecule type" value="Genomic_DNA"/>
</dbReference>
<dbReference type="KEGG" id="blr:BRLA_c020850"/>
<gene>
    <name evidence="1" type="ORF">BRLA_c020850</name>
</gene>
<dbReference type="STRING" id="1042163.BRLA_c020850"/>
<evidence type="ECO:0000313" key="1">
    <source>
        <dbReference type="EMBL" id="AIG26406.1"/>
    </source>
</evidence>
<dbReference type="RefSeq" id="WP_003337263.1">
    <property type="nucleotide sequence ID" value="NZ_CP007806.1"/>
</dbReference>
<evidence type="ECO:0000313" key="2">
    <source>
        <dbReference type="Proteomes" id="UP000005850"/>
    </source>
</evidence>
<organism evidence="1 2">
    <name type="scientific">Brevibacillus laterosporus LMG 15441</name>
    <dbReference type="NCBI Taxonomy" id="1042163"/>
    <lineage>
        <taxon>Bacteria</taxon>
        <taxon>Bacillati</taxon>
        <taxon>Bacillota</taxon>
        <taxon>Bacilli</taxon>
        <taxon>Bacillales</taxon>
        <taxon>Paenibacillaceae</taxon>
        <taxon>Brevibacillus</taxon>
    </lineage>
</organism>
<accession>A0A075R4J8</accession>
<dbReference type="HOGENOM" id="CLU_031036_0_0_9"/>
<dbReference type="eggNOG" id="ENOG5033TMQ">
    <property type="taxonomic scope" value="Bacteria"/>
</dbReference>
<evidence type="ECO:0008006" key="3">
    <source>
        <dbReference type="Google" id="ProtNLM"/>
    </source>
</evidence>
<sequence>MAWFDGDSTIQLFPDKLEKLFNEHGWQTYVKYRAVTDQAKKVTTKFADVRLFRSVGSDGQVRNFGMVYGYGGKFKKPGEVDYISQNSVLGEAAFLPGSTTQLQVLVYPIEKGSLMLYKNGVFVDKAEYKVEDFTGVVTLTAPADPNDKFTASYAPAPNAPDMPKRLYFFTYDDVRSEKIVQGMDGNVKVGDPESILPDGDGAKRSFQIPTAATIKEGTVRLYINQIEISADEYEVDYTTNTIKILSTRPAPDLGAELHASYVRVLVGTGTKTINYGDILVKKFDPDDGKSMMDGVYSAITYIYPSMPTALSFTPLDHFDRGWQRDSTMFYWGNMTKDRIVLFLRPDPTAGPENTYYAPLYIGRMTTLGKSPRKNHVLISGCRQKDEIKWKKDMKLGALFVDYGNHTSNGNSSVQLQQSIGGTYYQEHYLAFITHDKMVDEGESRFNPSVYSGKYHISPMYVVHPNDGFVGKLDECYAIHPKNISQLDELEVIETSENEDLGKGDGVKKTFHLSHQPSLKDDGTPFKLEVKVDCALMVLGKDYTLDFETKRIVFLDGKEPAKDAEVLATYDYKQLYRYTLADTPVCPLTLATISPFAPIGLGILKDTLVKNS</sequence>
<protein>
    <recommendedName>
        <fullName evidence="3">Major virion structural protein</fullName>
    </recommendedName>
</protein>
<dbReference type="Proteomes" id="UP000005850">
    <property type="component" value="Chromosome"/>
</dbReference>
<proteinExistence type="predicted"/>
<keyword evidence="2" id="KW-1185">Reference proteome</keyword>
<reference evidence="1 2" key="1">
    <citation type="journal article" date="2011" name="J. Bacteriol.">
        <title>Genome sequence of Brevibacillus laterosporus LMG 15441, a pathogen of invertebrates.</title>
        <authorList>
            <person name="Djukic M."/>
            <person name="Poehlein A."/>
            <person name="Thurmer A."/>
            <person name="Daniel R."/>
        </authorList>
    </citation>
    <scope>NUCLEOTIDE SEQUENCE [LARGE SCALE GENOMIC DNA]</scope>
    <source>
        <strain evidence="1 2">LMG 15441</strain>
    </source>
</reference>
<name>A0A075R4J8_BRELA</name>